<evidence type="ECO:0000313" key="3">
    <source>
        <dbReference type="Proteomes" id="UP000503088"/>
    </source>
</evidence>
<proteinExistence type="predicted"/>
<dbReference type="AlphaFoldDB" id="A0A7D3XPT4"/>
<name>A0A7D3XPT4_9BACL</name>
<gene>
    <name evidence="2" type="ORF">GXN76_06550</name>
</gene>
<accession>A0A7D3XPT4</accession>
<dbReference type="Proteomes" id="UP000503088">
    <property type="component" value="Chromosome"/>
</dbReference>
<organism evidence="2 3">
    <name type="scientific">Kroppenstedtia pulmonis</name>
    <dbReference type="NCBI Taxonomy" id="1380685"/>
    <lineage>
        <taxon>Bacteria</taxon>
        <taxon>Bacillati</taxon>
        <taxon>Bacillota</taxon>
        <taxon>Bacilli</taxon>
        <taxon>Bacillales</taxon>
        <taxon>Thermoactinomycetaceae</taxon>
        <taxon>Kroppenstedtia</taxon>
    </lineage>
</organism>
<reference evidence="2 3" key="1">
    <citation type="submission" date="2020-01" db="EMBL/GenBank/DDBJ databases">
        <authorList>
            <person name="Gulvik C.A."/>
            <person name="Batra D.G."/>
        </authorList>
    </citation>
    <scope>NUCLEOTIDE SEQUENCE [LARGE SCALE GENOMIC DNA]</scope>
    <source>
        <strain evidence="2 3">W9323</strain>
    </source>
</reference>
<evidence type="ECO:0000256" key="1">
    <source>
        <dbReference type="SAM" id="MobiDB-lite"/>
    </source>
</evidence>
<dbReference type="EMBL" id="CP048104">
    <property type="protein sequence ID" value="QKG84167.1"/>
    <property type="molecule type" value="Genomic_DNA"/>
</dbReference>
<keyword evidence="3" id="KW-1185">Reference proteome</keyword>
<dbReference type="RefSeq" id="WP_173221606.1">
    <property type="nucleotide sequence ID" value="NZ_CP048104.1"/>
</dbReference>
<dbReference type="KEGG" id="kpul:GXN76_06550"/>
<protein>
    <submittedName>
        <fullName evidence="2">Uncharacterized protein</fullName>
    </submittedName>
</protein>
<evidence type="ECO:0000313" key="2">
    <source>
        <dbReference type="EMBL" id="QKG84167.1"/>
    </source>
</evidence>
<feature type="region of interest" description="Disordered" evidence="1">
    <location>
        <begin position="60"/>
        <end position="104"/>
    </location>
</feature>
<feature type="compositionally biased region" description="Basic and acidic residues" evidence="1">
    <location>
        <begin position="83"/>
        <end position="104"/>
    </location>
</feature>
<sequence>MMRKLDIQVDIAHEYDGTNKAEFHRELRGILEKYFELNSIHIRKEIHTVEVDKINLREDRSDEVRSHEVTEIERQPLVTTFDPHQKENNKLKEDPFKGHNNDFY</sequence>
<feature type="compositionally biased region" description="Basic and acidic residues" evidence="1">
    <location>
        <begin position="60"/>
        <end position="74"/>
    </location>
</feature>